<accession>A0A328DWL7</accession>
<reference evidence="1 2" key="1">
    <citation type="submission" date="2018-06" db="EMBL/GenBank/DDBJ databases">
        <title>The Genome of Cuscuta australis (Dodder) Provides Insight into the Evolution of Plant Parasitism.</title>
        <authorList>
            <person name="Liu H."/>
        </authorList>
    </citation>
    <scope>NUCLEOTIDE SEQUENCE [LARGE SCALE GENOMIC DNA]</scope>
    <source>
        <strain evidence="2">cv. Yunnan</strain>
        <tissue evidence="1">Vines</tissue>
    </source>
</reference>
<evidence type="ECO:0000313" key="1">
    <source>
        <dbReference type="EMBL" id="RAL48868.1"/>
    </source>
</evidence>
<gene>
    <name evidence="1" type="ORF">DM860_001188</name>
</gene>
<name>A0A328DWL7_9ASTE</name>
<dbReference type="EMBL" id="NQVE01000097">
    <property type="protein sequence ID" value="RAL48868.1"/>
    <property type="molecule type" value="Genomic_DNA"/>
</dbReference>
<comment type="caution">
    <text evidence="1">The sequence shown here is derived from an EMBL/GenBank/DDBJ whole genome shotgun (WGS) entry which is preliminary data.</text>
</comment>
<dbReference type="AlphaFoldDB" id="A0A328DWL7"/>
<proteinExistence type="predicted"/>
<protein>
    <submittedName>
        <fullName evidence="1">Uncharacterized protein</fullName>
    </submittedName>
</protein>
<dbReference type="Proteomes" id="UP000249390">
    <property type="component" value="Unassembled WGS sequence"/>
</dbReference>
<evidence type="ECO:0000313" key="2">
    <source>
        <dbReference type="Proteomes" id="UP000249390"/>
    </source>
</evidence>
<organism evidence="1 2">
    <name type="scientific">Cuscuta australis</name>
    <dbReference type="NCBI Taxonomy" id="267555"/>
    <lineage>
        <taxon>Eukaryota</taxon>
        <taxon>Viridiplantae</taxon>
        <taxon>Streptophyta</taxon>
        <taxon>Embryophyta</taxon>
        <taxon>Tracheophyta</taxon>
        <taxon>Spermatophyta</taxon>
        <taxon>Magnoliopsida</taxon>
        <taxon>eudicotyledons</taxon>
        <taxon>Gunneridae</taxon>
        <taxon>Pentapetalae</taxon>
        <taxon>asterids</taxon>
        <taxon>lamiids</taxon>
        <taxon>Solanales</taxon>
        <taxon>Convolvulaceae</taxon>
        <taxon>Cuscuteae</taxon>
        <taxon>Cuscuta</taxon>
        <taxon>Cuscuta subgen. Grammica</taxon>
        <taxon>Cuscuta sect. Cleistogrammica</taxon>
    </lineage>
</organism>
<keyword evidence="2" id="KW-1185">Reference proteome</keyword>
<sequence>MMTMPNLAAPSFAQTKMAVDEEDAGEEQIVDGLGLYKGKVRIVNCQEPAEETMLLWGLQQPTLSKPNAFSKQSYLQLHLDSCGRSLSILQSPSSLPQ</sequence>